<proteinExistence type="predicted"/>
<sequence>MSKFLSADNFDWSPFNIGTPIKTRPMNTFEGLVDRIRIAAFAERQAYYAFLEAARIFADEVPAELVETWKRIAEEEAKHEGWLLNRLVELKQDVAEMPVSLGLYQSFSKCETARDFALYISDSEERGRIAGLKFAEFLKVNDPETAKIFSDIAEEEIAHVALAKRFE</sequence>
<name>A0ABU5VRF6_9BACT</name>
<dbReference type="InterPro" id="IPR007402">
    <property type="entry name" value="DUF455"/>
</dbReference>
<dbReference type="EMBL" id="JAYGJQ010000001">
    <property type="protein sequence ID" value="MEA9355624.1"/>
    <property type="molecule type" value="Genomic_DNA"/>
</dbReference>
<evidence type="ECO:0000313" key="1">
    <source>
        <dbReference type="EMBL" id="MEA9355624.1"/>
    </source>
</evidence>
<dbReference type="RefSeq" id="WP_323575241.1">
    <property type="nucleotide sequence ID" value="NZ_JAYGJQ010000001.1"/>
</dbReference>
<reference evidence="1 2" key="1">
    <citation type="submission" date="2023-11" db="EMBL/GenBank/DDBJ databases">
        <title>A Novel Polar Bacteriovorax (B. antarcticus) Isolated from the Biocrust in Antarctica.</title>
        <authorList>
            <person name="Mun W."/>
            <person name="Choi S.Y."/>
            <person name="Mitchell R.J."/>
        </authorList>
    </citation>
    <scope>NUCLEOTIDE SEQUENCE [LARGE SCALE GENOMIC DNA]</scope>
    <source>
        <strain evidence="1 2">PP10</strain>
    </source>
</reference>
<keyword evidence="2" id="KW-1185">Reference proteome</keyword>
<dbReference type="SUPFAM" id="SSF47240">
    <property type="entry name" value="Ferritin-like"/>
    <property type="match status" value="1"/>
</dbReference>
<accession>A0ABU5VRF6</accession>
<dbReference type="InterPro" id="IPR012347">
    <property type="entry name" value="Ferritin-like"/>
</dbReference>
<dbReference type="Gene3D" id="1.20.1260.10">
    <property type="match status" value="1"/>
</dbReference>
<comment type="caution">
    <text evidence="1">The sequence shown here is derived from an EMBL/GenBank/DDBJ whole genome shotgun (WGS) entry which is preliminary data.</text>
</comment>
<dbReference type="Proteomes" id="UP001302274">
    <property type="component" value="Unassembled WGS sequence"/>
</dbReference>
<gene>
    <name evidence="1" type="ORF">SHI21_05415</name>
</gene>
<dbReference type="Pfam" id="PF04305">
    <property type="entry name" value="DUF455"/>
    <property type="match status" value="1"/>
</dbReference>
<protein>
    <submittedName>
        <fullName evidence="1">DUF455 family protein</fullName>
    </submittedName>
</protein>
<dbReference type="InterPro" id="IPR009078">
    <property type="entry name" value="Ferritin-like_SF"/>
</dbReference>
<evidence type="ECO:0000313" key="2">
    <source>
        <dbReference type="Proteomes" id="UP001302274"/>
    </source>
</evidence>
<organism evidence="1 2">
    <name type="scientific">Bacteriovorax antarcticus</name>
    <dbReference type="NCBI Taxonomy" id="3088717"/>
    <lineage>
        <taxon>Bacteria</taxon>
        <taxon>Pseudomonadati</taxon>
        <taxon>Bdellovibrionota</taxon>
        <taxon>Bacteriovoracia</taxon>
        <taxon>Bacteriovoracales</taxon>
        <taxon>Bacteriovoracaceae</taxon>
        <taxon>Bacteriovorax</taxon>
    </lineage>
</organism>